<proteinExistence type="predicted"/>
<sequence>MGVYHLQNLERKPNHPRLREKRGHPLFTGRAGCTGLYAGDRLVADCGTTTTRRPNSCHPRFPIPDSHFTALRHGSLRREISSPPLFLALEGKPNLAVSPSTHACWSLSPQSGLLFNYCCSRHLVALLDVAALLDPICF</sequence>
<evidence type="ECO:0000313" key="1">
    <source>
        <dbReference type="EMBL" id="PYH95129.1"/>
    </source>
</evidence>
<evidence type="ECO:0000313" key="2">
    <source>
        <dbReference type="Proteomes" id="UP000247810"/>
    </source>
</evidence>
<protein>
    <submittedName>
        <fullName evidence="1">Uncharacterized protein</fullName>
    </submittedName>
</protein>
<organism evidence="1 2">
    <name type="scientific">Aspergillus ellipticus CBS 707.79</name>
    <dbReference type="NCBI Taxonomy" id="1448320"/>
    <lineage>
        <taxon>Eukaryota</taxon>
        <taxon>Fungi</taxon>
        <taxon>Dikarya</taxon>
        <taxon>Ascomycota</taxon>
        <taxon>Pezizomycotina</taxon>
        <taxon>Eurotiomycetes</taxon>
        <taxon>Eurotiomycetidae</taxon>
        <taxon>Eurotiales</taxon>
        <taxon>Aspergillaceae</taxon>
        <taxon>Aspergillus</taxon>
        <taxon>Aspergillus subgen. Circumdati</taxon>
    </lineage>
</organism>
<dbReference type="AlphaFoldDB" id="A0A319DCM4"/>
<reference evidence="1 2" key="1">
    <citation type="submission" date="2018-02" db="EMBL/GenBank/DDBJ databases">
        <title>The genomes of Aspergillus section Nigri reveals drivers in fungal speciation.</title>
        <authorList>
            <consortium name="DOE Joint Genome Institute"/>
            <person name="Vesth T.C."/>
            <person name="Nybo J."/>
            <person name="Theobald S."/>
            <person name="Brandl J."/>
            <person name="Frisvad J.C."/>
            <person name="Nielsen K.F."/>
            <person name="Lyhne E.K."/>
            <person name="Kogle M.E."/>
            <person name="Kuo A."/>
            <person name="Riley R."/>
            <person name="Clum A."/>
            <person name="Nolan M."/>
            <person name="Lipzen A."/>
            <person name="Salamov A."/>
            <person name="Henrissat B."/>
            <person name="Wiebenga A."/>
            <person name="De vries R.P."/>
            <person name="Grigoriev I.V."/>
            <person name="Mortensen U.H."/>
            <person name="Andersen M.R."/>
            <person name="Baker S.E."/>
        </authorList>
    </citation>
    <scope>NUCLEOTIDE SEQUENCE [LARGE SCALE GENOMIC DNA]</scope>
    <source>
        <strain evidence="1 2">CBS 707.79</strain>
    </source>
</reference>
<dbReference type="Proteomes" id="UP000247810">
    <property type="component" value="Unassembled WGS sequence"/>
</dbReference>
<dbReference type="EMBL" id="KZ825858">
    <property type="protein sequence ID" value="PYH95129.1"/>
    <property type="molecule type" value="Genomic_DNA"/>
</dbReference>
<keyword evidence="2" id="KW-1185">Reference proteome</keyword>
<dbReference type="VEuPathDB" id="FungiDB:BO71DRAFT_210885"/>
<name>A0A319DCM4_9EURO</name>
<gene>
    <name evidence="1" type="ORF">BO71DRAFT_210885</name>
</gene>
<accession>A0A319DCM4</accession>